<organism evidence="1 2">
    <name type="scientific">Triparma laevis f. inornata</name>
    <dbReference type="NCBI Taxonomy" id="1714386"/>
    <lineage>
        <taxon>Eukaryota</taxon>
        <taxon>Sar</taxon>
        <taxon>Stramenopiles</taxon>
        <taxon>Ochrophyta</taxon>
        <taxon>Bolidophyceae</taxon>
        <taxon>Parmales</taxon>
        <taxon>Triparmaceae</taxon>
        <taxon>Triparma</taxon>
    </lineage>
</organism>
<sequence length="99" mass="11307">MLTPDFWRHFIEYTPGDMLMTLRLETKGYRDAADALIDKGVECGAIIVHDGKYIRFGDDDEVLEERRVLVTRVIFLLNVTKVGFRACLHAVNLVVVDIP</sequence>
<gene>
    <name evidence="1" type="ORF">TL16_g11945</name>
</gene>
<dbReference type="Proteomes" id="UP001162640">
    <property type="component" value="Unassembled WGS sequence"/>
</dbReference>
<name>A0A9W7ESD8_9STRA</name>
<evidence type="ECO:0000313" key="1">
    <source>
        <dbReference type="EMBL" id="GMH91054.1"/>
    </source>
</evidence>
<dbReference type="AlphaFoldDB" id="A0A9W7ESD8"/>
<reference evidence="2" key="1">
    <citation type="journal article" date="2023" name="Commun. Biol.">
        <title>Genome analysis of Parmales, the sister group of diatoms, reveals the evolutionary specialization of diatoms from phago-mixotrophs to photoautotrophs.</title>
        <authorList>
            <person name="Ban H."/>
            <person name="Sato S."/>
            <person name="Yoshikawa S."/>
            <person name="Yamada K."/>
            <person name="Nakamura Y."/>
            <person name="Ichinomiya M."/>
            <person name="Sato N."/>
            <person name="Blanc-Mathieu R."/>
            <person name="Endo H."/>
            <person name="Kuwata A."/>
            <person name="Ogata H."/>
        </authorList>
    </citation>
    <scope>NUCLEOTIDE SEQUENCE [LARGE SCALE GENOMIC DNA]</scope>
</reference>
<dbReference type="EMBL" id="BLQM01000463">
    <property type="protein sequence ID" value="GMH91054.1"/>
    <property type="molecule type" value="Genomic_DNA"/>
</dbReference>
<evidence type="ECO:0000313" key="2">
    <source>
        <dbReference type="Proteomes" id="UP001162640"/>
    </source>
</evidence>
<comment type="caution">
    <text evidence="1">The sequence shown here is derived from an EMBL/GenBank/DDBJ whole genome shotgun (WGS) entry which is preliminary data.</text>
</comment>
<accession>A0A9W7ESD8</accession>
<protein>
    <submittedName>
        <fullName evidence="1">Uncharacterized protein</fullName>
    </submittedName>
</protein>
<proteinExistence type="predicted"/>